<dbReference type="KEGG" id="sgra:EX895_004825"/>
<feature type="compositionally biased region" description="Low complexity" evidence="1">
    <location>
        <begin position="155"/>
        <end position="168"/>
    </location>
</feature>
<feature type="region of interest" description="Disordered" evidence="1">
    <location>
        <begin position="463"/>
        <end position="493"/>
    </location>
</feature>
<evidence type="ECO:0000313" key="3">
    <source>
        <dbReference type="Proteomes" id="UP000306050"/>
    </source>
</evidence>
<dbReference type="OrthoDB" id="3362327at2759"/>
<comment type="caution">
    <text evidence="2">The sequence shown here is derived from an EMBL/GenBank/DDBJ whole genome shotgun (WGS) entry which is preliminary data.</text>
</comment>
<feature type="compositionally biased region" description="Basic residues" evidence="1">
    <location>
        <begin position="125"/>
        <end position="137"/>
    </location>
</feature>
<dbReference type="Proteomes" id="UP000306050">
    <property type="component" value="Chromosome SGRAM_5"/>
</dbReference>
<sequence>MATTSRRRSSHGLTSSGSSTQLARRGSSSRLGGARGRLDPSLMMSSNAAPANGSRDRSPNDDRNGDNDDDDAAAPAAQQEAAAARRNKSTDRLQRSRDSSSHLSNKRSKSYTYLGMTAGDDGHSSRRRKPASRKGKSQRTDDDGWTSASAENTPSDHSANASPSSSPGDDGGLVLGIKKRPSNLKRISTNSTLPAPSKESFPQQPNTPRASAKILEPENGHITPERRPFEAAEAAGAAQSPSSSSRLVAPPAELTREDTSRTLVDHRRDDSATLSRTSPQIAALDQSLSSLRLETSPSSEKAANRSGPALTLDPVGHARHHRVSSNASNRTLRSSVPPVSSPSSVRSKSSVLSNRFPLFSRDTQAAAPPMLDTHNALAGRLGARHEDRGDLLAPLAGPSRSGRSVSAMTSSTSAPVGLDQLPHGSLDSRSQTLHKAASSRGLHSNVAMPSPLSTTTQIAAGTLGHGSQHQQQRSSKDTAGDRRRTTSTQSLTAADAAKLAAKLRLARDSMDDHGHGGYGTAQRGAQAYNPLLEKYKKPVVSTFVKDASTEAPHAIEVPAHSVYSKMFSQAHDSQDGDGAGRRMIRYVMGYGLSGPPIEKSHLSDALLGPNLDLADFESSWAPALAYAAGLGAAVPPPVQTEYGLVTPEAAAAAGGPNSTPLHLIHGLTTTSPDPFPLDPTDVPALQQEADVFDSHPVSQLGANSVQLVDPGLIRAIAITTNAIAVHRSHVVTRRYADPMREGLERVVRSSGRYVPPAKTSASVGANAAPNSPQVGGSRWGRKTAPNSPVGSRISDGRGGNRPGFQRRNTSDTSQHYVQYSSHHPSGLGHQSNSTSSNLAGQLYNLVDAAEHPVRSLKRVWSGGIARGGLAALTRTDEE</sequence>
<feature type="compositionally biased region" description="Polar residues" evidence="1">
    <location>
        <begin position="185"/>
        <end position="209"/>
    </location>
</feature>
<dbReference type="AlphaFoldDB" id="A0A4U7KNR6"/>
<evidence type="ECO:0000256" key="1">
    <source>
        <dbReference type="SAM" id="MobiDB-lite"/>
    </source>
</evidence>
<gene>
    <name evidence="2" type="ORF">EX895_004825</name>
</gene>
<feature type="compositionally biased region" description="Basic and acidic residues" evidence="1">
    <location>
        <begin position="215"/>
        <end position="230"/>
    </location>
</feature>
<name>A0A4U7KNR6_9BASI</name>
<feature type="compositionally biased region" description="Low complexity" evidence="1">
    <location>
        <begin position="73"/>
        <end position="84"/>
    </location>
</feature>
<reference evidence="2 3" key="1">
    <citation type="submission" date="2019-05" db="EMBL/GenBank/DDBJ databases">
        <title>Sporisorium graminicola CBS 10092 draft sequencing and annotation.</title>
        <authorList>
            <person name="Solano-Gonzalez S."/>
            <person name="Caddick M.X."/>
            <person name="Darby A."/>
        </authorList>
    </citation>
    <scope>NUCLEOTIDE SEQUENCE [LARGE SCALE GENOMIC DNA]</scope>
    <source>
        <strain evidence="2 3">CBS 10092</strain>
    </source>
</reference>
<organism evidence="2 3">
    <name type="scientific">Sporisorium graminicola</name>
    <dbReference type="NCBI Taxonomy" id="280036"/>
    <lineage>
        <taxon>Eukaryota</taxon>
        <taxon>Fungi</taxon>
        <taxon>Dikarya</taxon>
        <taxon>Basidiomycota</taxon>
        <taxon>Ustilaginomycotina</taxon>
        <taxon>Ustilaginomycetes</taxon>
        <taxon>Ustilaginales</taxon>
        <taxon>Ustilaginaceae</taxon>
        <taxon>Sporisorium</taxon>
    </lineage>
</organism>
<dbReference type="EMBL" id="SRRM01000018">
    <property type="protein sequence ID" value="TKY86000.1"/>
    <property type="molecule type" value="Genomic_DNA"/>
</dbReference>
<feature type="compositionally biased region" description="Basic and acidic residues" evidence="1">
    <location>
        <begin position="474"/>
        <end position="484"/>
    </location>
</feature>
<proteinExistence type="predicted"/>
<accession>A0A4U7KNR6</accession>
<feature type="compositionally biased region" description="Basic and acidic residues" evidence="1">
    <location>
        <begin position="88"/>
        <end position="100"/>
    </location>
</feature>
<feature type="compositionally biased region" description="Basic and acidic residues" evidence="1">
    <location>
        <begin position="254"/>
        <end position="271"/>
    </location>
</feature>
<feature type="compositionally biased region" description="Low complexity" evidence="1">
    <location>
        <begin position="231"/>
        <end position="252"/>
    </location>
</feature>
<feature type="compositionally biased region" description="Polar residues" evidence="1">
    <location>
        <begin position="759"/>
        <end position="774"/>
    </location>
</feature>
<feature type="region of interest" description="Disordered" evidence="1">
    <location>
        <begin position="390"/>
        <end position="450"/>
    </location>
</feature>
<feature type="compositionally biased region" description="Polar residues" evidence="1">
    <location>
        <begin position="401"/>
        <end position="414"/>
    </location>
</feature>
<feature type="compositionally biased region" description="Low complexity" evidence="1">
    <location>
        <begin position="11"/>
        <end position="32"/>
    </location>
</feature>
<feature type="compositionally biased region" description="Basic residues" evidence="1">
    <location>
        <begin position="1"/>
        <end position="10"/>
    </location>
</feature>
<feature type="region of interest" description="Disordered" evidence="1">
    <location>
        <begin position="750"/>
        <end position="835"/>
    </location>
</feature>
<evidence type="ECO:0000313" key="2">
    <source>
        <dbReference type="EMBL" id="TKY86000.1"/>
    </source>
</evidence>
<feature type="compositionally biased region" description="Polar residues" evidence="1">
    <location>
        <begin position="272"/>
        <end position="301"/>
    </location>
</feature>
<dbReference type="RefSeq" id="XP_029737985.1">
    <property type="nucleotide sequence ID" value="XM_029885419.1"/>
</dbReference>
<keyword evidence="3" id="KW-1185">Reference proteome</keyword>
<feature type="region of interest" description="Disordered" evidence="1">
    <location>
        <begin position="1"/>
        <end position="351"/>
    </location>
</feature>
<feature type="compositionally biased region" description="Basic and acidic residues" evidence="1">
    <location>
        <begin position="54"/>
        <end position="66"/>
    </location>
</feature>
<feature type="compositionally biased region" description="Polar residues" evidence="1">
    <location>
        <begin position="806"/>
        <end position="835"/>
    </location>
</feature>
<feature type="compositionally biased region" description="Low complexity" evidence="1">
    <location>
        <begin position="332"/>
        <end position="351"/>
    </location>
</feature>
<dbReference type="GeneID" id="40727720"/>
<protein>
    <submittedName>
        <fullName evidence="2">Uncharacterized protein</fullName>
    </submittedName>
</protein>